<keyword evidence="4" id="KW-1003">Cell membrane</keyword>
<keyword evidence="3" id="KW-0813">Transport</keyword>
<dbReference type="GO" id="GO:0031992">
    <property type="term" value="F:energy transducer activity"/>
    <property type="evidence" value="ECO:0007669"/>
    <property type="project" value="TreeGrafter"/>
</dbReference>
<dbReference type="GO" id="GO:0015031">
    <property type="term" value="P:protein transport"/>
    <property type="evidence" value="ECO:0007669"/>
    <property type="project" value="UniProtKB-KW"/>
</dbReference>
<proteinExistence type="inferred from homology"/>
<name>A0AA90NPG0_9GAMM</name>
<dbReference type="EMBL" id="JASXSV010000002">
    <property type="protein sequence ID" value="MDP0588034.1"/>
    <property type="molecule type" value="Genomic_DNA"/>
</dbReference>
<dbReference type="PANTHER" id="PTHR33446">
    <property type="entry name" value="PROTEIN TONB-RELATED"/>
    <property type="match status" value="1"/>
</dbReference>
<feature type="transmembrane region" description="Helical" evidence="10">
    <location>
        <begin position="12"/>
        <end position="35"/>
    </location>
</feature>
<keyword evidence="9 10" id="KW-0472">Membrane</keyword>
<evidence type="ECO:0000256" key="6">
    <source>
        <dbReference type="ARBA" id="ARBA00022692"/>
    </source>
</evidence>
<dbReference type="InterPro" id="IPR006260">
    <property type="entry name" value="TonB/TolA_C"/>
</dbReference>
<dbReference type="PANTHER" id="PTHR33446:SF11">
    <property type="entry name" value="TONB3"/>
    <property type="match status" value="1"/>
</dbReference>
<evidence type="ECO:0000256" key="7">
    <source>
        <dbReference type="ARBA" id="ARBA00022927"/>
    </source>
</evidence>
<comment type="similarity">
    <text evidence="2">Belongs to the TonB family.</text>
</comment>
<feature type="domain" description="TonB C-terminal" evidence="11">
    <location>
        <begin position="195"/>
        <end position="293"/>
    </location>
</feature>
<dbReference type="AlphaFoldDB" id="A0AA90NPG0"/>
<dbReference type="PROSITE" id="PS52015">
    <property type="entry name" value="TONB_CTD"/>
    <property type="match status" value="1"/>
</dbReference>
<keyword evidence="8 10" id="KW-1133">Transmembrane helix</keyword>
<dbReference type="Pfam" id="PF03544">
    <property type="entry name" value="TonB_C"/>
    <property type="match status" value="1"/>
</dbReference>
<accession>A0AA90NPG0</accession>
<evidence type="ECO:0000256" key="8">
    <source>
        <dbReference type="ARBA" id="ARBA00022989"/>
    </source>
</evidence>
<dbReference type="Proteomes" id="UP001178148">
    <property type="component" value="Unassembled WGS sequence"/>
</dbReference>
<dbReference type="InterPro" id="IPR051045">
    <property type="entry name" value="TonB-dependent_transducer"/>
</dbReference>
<dbReference type="InterPro" id="IPR037682">
    <property type="entry name" value="TonB_C"/>
</dbReference>
<organism evidence="12 13">
    <name type="scientific">Candidatus Endonucleibacter bathymodioli</name>
    <dbReference type="NCBI Taxonomy" id="539814"/>
    <lineage>
        <taxon>Bacteria</taxon>
        <taxon>Pseudomonadati</taxon>
        <taxon>Pseudomonadota</taxon>
        <taxon>Gammaproteobacteria</taxon>
        <taxon>Oceanospirillales</taxon>
        <taxon>Endozoicomonadaceae</taxon>
        <taxon>Candidatus Endonucleibacter</taxon>
    </lineage>
</organism>
<comment type="caution">
    <text evidence="12">The sequence shown here is derived from an EMBL/GenBank/DDBJ whole genome shotgun (WGS) entry which is preliminary data.</text>
</comment>
<dbReference type="SUPFAM" id="SSF74653">
    <property type="entry name" value="TolA/TonB C-terminal domain"/>
    <property type="match status" value="1"/>
</dbReference>
<sequence length="293" mass="33312">MNQIVKVSANDRLSFTVFMAVIFHALIILGVGFTVQDKPVPPPSLEITLEVYKSKDKHQEAGYLAKLNQHGSGYQDEKYLPAINKRASFQDNGIRDRQQILHLPLHQKGSTPNQKHTTAVVTLSVSKNKSADVAKPKMDPFFSDRRPEVKLIDVQKKIAILEELFKKERQAYAKRPRIRRLTAASTVQEVGADYKEKWRRKVEKIGNINYPEKARQDKLYGELSIMVAINKDGTLHDIEIVQSSGVSVLDDAAVRTIRLSAPFLPFDDDLKDYDLLEITRTWRFEPGDQLSSN</sequence>
<evidence type="ECO:0000256" key="3">
    <source>
        <dbReference type="ARBA" id="ARBA00022448"/>
    </source>
</evidence>
<evidence type="ECO:0000256" key="4">
    <source>
        <dbReference type="ARBA" id="ARBA00022475"/>
    </source>
</evidence>
<keyword evidence="6 10" id="KW-0812">Transmembrane</keyword>
<evidence type="ECO:0000313" key="12">
    <source>
        <dbReference type="EMBL" id="MDP0588034.1"/>
    </source>
</evidence>
<comment type="subcellular location">
    <subcellularLocation>
        <location evidence="1">Cell inner membrane</location>
        <topology evidence="1">Single-pass membrane protein</topology>
        <orientation evidence="1">Periplasmic side</orientation>
    </subcellularLocation>
</comment>
<keyword evidence="7" id="KW-0653">Protein transport</keyword>
<keyword evidence="13" id="KW-1185">Reference proteome</keyword>
<evidence type="ECO:0000259" key="11">
    <source>
        <dbReference type="PROSITE" id="PS52015"/>
    </source>
</evidence>
<evidence type="ECO:0000256" key="10">
    <source>
        <dbReference type="SAM" id="Phobius"/>
    </source>
</evidence>
<evidence type="ECO:0000256" key="2">
    <source>
        <dbReference type="ARBA" id="ARBA00006555"/>
    </source>
</evidence>
<evidence type="ECO:0000313" key="13">
    <source>
        <dbReference type="Proteomes" id="UP001178148"/>
    </source>
</evidence>
<keyword evidence="5" id="KW-0997">Cell inner membrane</keyword>
<dbReference type="NCBIfam" id="TIGR01352">
    <property type="entry name" value="tonB_Cterm"/>
    <property type="match status" value="1"/>
</dbReference>
<dbReference type="GO" id="GO:0098797">
    <property type="term" value="C:plasma membrane protein complex"/>
    <property type="evidence" value="ECO:0007669"/>
    <property type="project" value="TreeGrafter"/>
</dbReference>
<dbReference type="GO" id="GO:0055085">
    <property type="term" value="P:transmembrane transport"/>
    <property type="evidence" value="ECO:0007669"/>
    <property type="project" value="InterPro"/>
</dbReference>
<evidence type="ECO:0000256" key="5">
    <source>
        <dbReference type="ARBA" id="ARBA00022519"/>
    </source>
</evidence>
<gene>
    <name evidence="12" type="ORF">QS748_02030</name>
</gene>
<reference evidence="12 13" key="1">
    <citation type="journal article" date="2023" name="bioRxiv">
        <title>An intranuclear bacterial parasite of deep-sea mussels expresses apoptosis inhibitors acquired from its host.</title>
        <authorList>
            <person name="Gonzalez Porras M.A."/>
            <person name="Assie A."/>
            <person name="Tietjen M."/>
            <person name="Violette M."/>
            <person name="Kleiner M."/>
            <person name="Gruber-Vodicka H."/>
            <person name="Dubilier N."/>
            <person name="Leisch N."/>
        </authorList>
    </citation>
    <scope>NUCLEOTIDE SEQUENCE [LARGE SCALE GENOMIC DNA]</scope>
    <source>
        <strain evidence="12">IAP13</strain>
    </source>
</reference>
<dbReference type="Gene3D" id="3.30.1150.10">
    <property type="match status" value="1"/>
</dbReference>
<evidence type="ECO:0000256" key="9">
    <source>
        <dbReference type="ARBA" id="ARBA00023136"/>
    </source>
</evidence>
<evidence type="ECO:0000256" key="1">
    <source>
        <dbReference type="ARBA" id="ARBA00004383"/>
    </source>
</evidence>
<protein>
    <submittedName>
        <fullName evidence="12">TonB family protein</fullName>
    </submittedName>
</protein>